<dbReference type="SUPFAM" id="SSF53756">
    <property type="entry name" value="UDP-Glycosyltransferase/glycogen phosphorylase"/>
    <property type="match status" value="1"/>
</dbReference>
<comment type="caution">
    <text evidence="4">The sequence shown here is derived from an EMBL/GenBank/DDBJ whole genome shotgun (WGS) entry which is preliminary data.</text>
</comment>
<name>A0A2A9EH70_9MICO</name>
<gene>
    <name evidence="4" type="ORF">ATL41_2349</name>
</gene>
<sequence length="378" mass="41754">MTVRPTLLILSFSPIASDARVLKQVRMLAQDHDVTTCGYGPAVVLDDGRVVEHLRVDDENEHWRKAPVPLLARQYRRVYWGNAAVAQARDLLAGRTFDIVLADDVDAVPLALSTEPRWGVHADLHEYAPKQNTELRRWRWFVAPYMRWLCRRFVTRCASVTTVAQGIADEYERRFGFRAGVVTNASPYQDLAPGPVGSPVRLVHSGVALRNRSLEILVDAVAASTADVTLDLFLVPNDPGYLAELRERAAGEPRVRIHDPLPYAELVRTLNGFDVGLHLLPPVSFNNANALPNKIFDYVQARLGVVVGPSPEMARVVRAHGVGAVTADFTPAALTAVLDTLTAEQVEGWKAASHASARELSSESQVEIWREAIEALRP</sequence>
<dbReference type="OrthoDB" id="9813214at2"/>
<dbReference type="GO" id="GO:0016757">
    <property type="term" value="F:glycosyltransferase activity"/>
    <property type="evidence" value="ECO:0007669"/>
    <property type="project" value="UniProtKB-KW"/>
</dbReference>
<evidence type="ECO:0000256" key="2">
    <source>
        <dbReference type="ARBA" id="ARBA00022679"/>
    </source>
</evidence>
<dbReference type="Proteomes" id="UP000221394">
    <property type="component" value="Unassembled WGS sequence"/>
</dbReference>
<feature type="domain" description="Glycosyltransferase subfamily 4-like N-terminal" evidence="3">
    <location>
        <begin position="28"/>
        <end position="180"/>
    </location>
</feature>
<dbReference type="Gene3D" id="3.40.50.2000">
    <property type="entry name" value="Glycogen Phosphorylase B"/>
    <property type="match status" value="2"/>
</dbReference>
<dbReference type="Pfam" id="PF13439">
    <property type="entry name" value="Glyco_transf_4"/>
    <property type="match status" value="1"/>
</dbReference>
<keyword evidence="1" id="KW-0328">Glycosyltransferase</keyword>
<evidence type="ECO:0000313" key="4">
    <source>
        <dbReference type="EMBL" id="PFG37582.1"/>
    </source>
</evidence>
<organism evidence="4 5">
    <name type="scientific">Flavimobilis soli</name>
    <dbReference type="NCBI Taxonomy" id="442709"/>
    <lineage>
        <taxon>Bacteria</taxon>
        <taxon>Bacillati</taxon>
        <taxon>Actinomycetota</taxon>
        <taxon>Actinomycetes</taxon>
        <taxon>Micrococcales</taxon>
        <taxon>Jonesiaceae</taxon>
        <taxon>Flavimobilis</taxon>
    </lineage>
</organism>
<reference evidence="4 5" key="1">
    <citation type="submission" date="2017-10" db="EMBL/GenBank/DDBJ databases">
        <title>Sequencing the genomes of 1000 actinobacteria strains.</title>
        <authorList>
            <person name="Klenk H.-P."/>
        </authorList>
    </citation>
    <scope>NUCLEOTIDE SEQUENCE [LARGE SCALE GENOMIC DNA]</scope>
    <source>
        <strain evidence="4 5">DSM 21574</strain>
    </source>
</reference>
<keyword evidence="5" id="KW-1185">Reference proteome</keyword>
<evidence type="ECO:0000259" key="3">
    <source>
        <dbReference type="Pfam" id="PF13439"/>
    </source>
</evidence>
<evidence type="ECO:0000313" key="5">
    <source>
        <dbReference type="Proteomes" id="UP000221394"/>
    </source>
</evidence>
<dbReference type="AlphaFoldDB" id="A0A2A9EH70"/>
<keyword evidence="2" id="KW-0808">Transferase</keyword>
<dbReference type="InterPro" id="IPR028098">
    <property type="entry name" value="Glyco_trans_4-like_N"/>
</dbReference>
<proteinExistence type="predicted"/>
<accession>A0A2A9EH70</accession>
<dbReference type="RefSeq" id="WP_098458609.1">
    <property type="nucleotide sequence ID" value="NZ_PDJH01000001.1"/>
</dbReference>
<evidence type="ECO:0000256" key="1">
    <source>
        <dbReference type="ARBA" id="ARBA00022676"/>
    </source>
</evidence>
<dbReference type="EMBL" id="PDJH01000001">
    <property type="protein sequence ID" value="PFG37582.1"/>
    <property type="molecule type" value="Genomic_DNA"/>
</dbReference>
<protein>
    <recommendedName>
        <fullName evidence="3">Glycosyltransferase subfamily 4-like N-terminal domain-containing protein</fullName>
    </recommendedName>
</protein>